<comment type="subcellular location">
    <subcellularLocation>
        <location evidence="4">Cytoplasm</location>
    </subcellularLocation>
</comment>
<dbReference type="GO" id="GO:0051087">
    <property type="term" value="F:protein-folding chaperone binding"/>
    <property type="evidence" value="ECO:0007669"/>
    <property type="project" value="TreeGrafter"/>
</dbReference>
<dbReference type="GO" id="GO:0044183">
    <property type="term" value="F:protein folding chaperone"/>
    <property type="evidence" value="ECO:0007669"/>
    <property type="project" value="InterPro"/>
</dbReference>
<dbReference type="CDD" id="cd00320">
    <property type="entry name" value="cpn10"/>
    <property type="match status" value="1"/>
</dbReference>
<keyword evidence="2 4" id="KW-0963">Cytoplasm</keyword>
<evidence type="ECO:0000256" key="1">
    <source>
        <dbReference type="ARBA" id="ARBA00006975"/>
    </source>
</evidence>
<dbReference type="Pfam" id="PF00166">
    <property type="entry name" value="Cpn10"/>
    <property type="match status" value="1"/>
</dbReference>
<dbReference type="InterPro" id="IPR011032">
    <property type="entry name" value="GroES-like_sf"/>
</dbReference>
<dbReference type="Gene3D" id="2.30.33.40">
    <property type="entry name" value="GroES chaperonin"/>
    <property type="match status" value="1"/>
</dbReference>
<dbReference type="GO" id="GO:0051082">
    <property type="term" value="F:unfolded protein binding"/>
    <property type="evidence" value="ECO:0007669"/>
    <property type="project" value="TreeGrafter"/>
</dbReference>
<comment type="similarity">
    <text evidence="1 4 5">Belongs to the GroES chaperonin family.</text>
</comment>
<evidence type="ECO:0000256" key="5">
    <source>
        <dbReference type="RuleBase" id="RU000535"/>
    </source>
</evidence>
<dbReference type="GO" id="GO:0005524">
    <property type="term" value="F:ATP binding"/>
    <property type="evidence" value="ECO:0007669"/>
    <property type="project" value="InterPro"/>
</dbReference>
<evidence type="ECO:0000256" key="3">
    <source>
        <dbReference type="ARBA" id="ARBA00023186"/>
    </source>
</evidence>
<dbReference type="PANTHER" id="PTHR10772:SF58">
    <property type="entry name" value="CO-CHAPERONIN GROES"/>
    <property type="match status" value="1"/>
</dbReference>
<dbReference type="PANTHER" id="PTHR10772">
    <property type="entry name" value="10 KDA HEAT SHOCK PROTEIN"/>
    <property type="match status" value="1"/>
</dbReference>
<evidence type="ECO:0000256" key="2">
    <source>
        <dbReference type="ARBA" id="ARBA00022490"/>
    </source>
</evidence>
<comment type="function">
    <text evidence="4 5">Together with the chaperonin GroEL, plays an essential role in assisting protein folding. The GroEL-GroES system forms a nano-cage that allows encapsulation of the non-native substrate proteins and provides a physical environment optimized to promote and accelerate protein folding. GroES binds to the apical surface of the GroEL ring, thereby capping the opening of the GroEL channel.</text>
</comment>
<comment type="caution">
    <text evidence="6">The sequence shown here is derived from an EMBL/GenBank/DDBJ whole genome shotgun (WGS) entry which is preliminary data.</text>
</comment>
<dbReference type="AlphaFoldDB" id="A0A846MTT3"/>
<keyword evidence="3 4" id="KW-0143">Chaperone</keyword>
<dbReference type="SUPFAM" id="SSF50129">
    <property type="entry name" value="GroES-like"/>
    <property type="match status" value="1"/>
</dbReference>
<proteinExistence type="inferred from homology"/>
<evidence type="ECO:0000256" key="4">
    <source>
        <dbReference type="HAMAP-Rule" id="MF_00580"/>
    </source>
</evidence>
<gene>
    <name evidence="4" type="primary">groES</name>
    <name evidence="4" type="synonym">groS</name>
    <name evidence="6" type="ORF">FHS56_002242</name>
</gene>
<organism evidence="6 7">
    <name type="scientific">Thermonema lapsum</name>
    <dbReference type="NCBI Taxonomy" id="28195"/>
    <lineage>
        <taxon>Bacteria</taxon>
        <taxon>Pseudomonadati</taxon>
        <taxon>Bacteroidota</taxon>
        <taxon>Cytophagia</taxon>
        <taxon>Cytophagales</taxon>
        <taxon>Thermonemataceae</taxon>
        <taxon>Thermonema</taxon>
    </lineage>
</organism>
<comment type="subunit">
    <text evidence="4">Heptamer of 7 subunits arranged in a ring. Interacts with the chaperonin GroEL.</text>
</comment>
<dbReference type="EMBL" id="JAASRN010000005">
    <property type="protein sequence ID" value="NIK74710.1"/>
    <property type="molecule type" value="Genomic_DNA"/>
</dbReference>
<name>A0A846MTT3_9BACT</name>
<keyword evidence="7" id="KW-1185">Reference proteome</keyword>
<dbReference type="InterPro" id="IPR020818">
    <property type="entry name" value="Chaperonin_GroES"/>
</dbReference>
<dbReference type="GO" id="GO:0046872">
    <property type="term" value="F:metal ion binding"/>
    <property type="evidence" value="ECO:0007669"/>
    <property type="project" value="TreeGrafter"/>
</dbReference>
<accession>A0A846MTT3</accession>
<dbReference type="HAMAP" id="MF_00580">
    <property type="entry name" value="CH10"/>
    <property type="match status" value="1"/>
</dbReference>
<dbReference type="GO" id="GO:0005737">
    <property type="term" value="C:cytoplasm"/>
    <property type="evidence" value="ECO:0007669"/>
    <property type="project" value="UniProtKB-SubCell"/>
</dbReference>
<reference evidence="6 7" key="1">
    <citation type="submission" date="2020-03" db="EMBL/GenBank/DDBJ databases">
        <title>Genomic Encyclopedia of Type Strains, Phase IV (KMG-IV): sequencing the most valuable type-strain genomes for metagenomic binning, comparative biology and taxonomic classification.</title>
        <authorList>
            <person name="Goeker M."/>
        </authorList>
    </citation>
    <scope>NUCLEOTIDE SEQUENCE [LARGE SCALE GENOMIC DNA]</scope>
    <source>
        <strain evidence="6 7">DSM 5718</strain>
    </source>
</reference>
<dbReference type="FunFam" id="2.30.33.40:FF:000004">
    <property type="entry name" value="10 kDa chaperonin"/>
    <property type="match status" value="1"/>
</dbReference>
<protein>
    <recommendedName>
        <fullName evidence="4">Co-chaperonin GroES</fullName>
    </recommendedName>
    <alternativeName>
        <fullName evidence="4">10 kDa chaperonin</fullName>
    </alternativeName>
    <alternativeName>
        <fullName evidence="4">Chaperonin-10</fullName>
        <shortName evidence="4">Cpn10</shortName>
    </alternativeName>
</protein>
<dbReference type="NCBIfam" id="NF001531">
    <property type="entry name" value="PRK00364.2-2"/>
    <property type="match status" value="1"/>
</dbReference>
<dbReference type="NCBIfam" id="NF001533">
    <property type="entry name" value="PRK00364.2-4"/>
    <property type="match status" value="1"/>
</dbReference>
<sequence>MSAAVETKNSKNMTQVNIKPLADRVVVEPLPAEEKTKAGIIIPDTAKEKPQEGVVVAVGPGKKDEPMTVKVGDRVLYGKYAGTEIQIDGKEYLIMRESDIYAIV</sequence>
<dbReference type="InterPro" id="IPR037124">
    <property type="entry name" value="Chaperonin_GroES_sf"/>
</dbReference>
<dbReference type="Proteomes" id="UP000537126">
    <property type="component" value="Unassembled WGS sequence"/>
</dbReference>
<evidence type="ECO:0000313" key="7">
    <source>
        <dbReference type="Proteomes" id="UP000537126"/>
    </source>
</evidence>
<evidence type="ECO:0000313" key="6">
    <source>
        <dbReference type="EMBL" id="NIK74710.1"/>
    </source>
</evidence>
<dbReference type="PRINTS" id="PR00297">
    <property type="entry name" value="CHAPERONIN10"/>
</dbReference>
<dbReference type="SMART" id="SM00883">
    <property type="entry name" value="Cpn10"/>
    <property type="match status" value="1"/>
</dbReference>